<keyword evidence="4 6" id="KW-1133">Transmembrane helix</keyword>
<evidence type="ECO:0000256" key="4">
    <source>
        <dbReference type="ARBA" id="ARBA00022989"/>
    </source>
</evidence>
<sequence length="531" mass="58219">MIDRGTALAEFPSGGKETPPDAPLQKSLTIADTMVQTSEGEMVSLDGYPVATMKKEMTWLGILAAGYNMSNSWLVFSVTMIISLIYGPMVTLWTLICIPVIYFFIGITLAELISAYPTTGGQYHWASLLAPKAVNRQVSYFTGFFNWFSWLAMAASSQGAVCQCVYALIYNANPNFVAHPWQSFLLFQSMNVLSLVANLFGHRGLPKFYTFGFVLSLASFFTIMITCLARAEQKQDSSFVWLNYVETSGWPTGVEFLIALTAPIIVFCPINGCVHLVDEVINAPVVVPKTILSALVISFVTTFAFALSMLYCLTDMGAVLSNANGLPLFEIWLQATRSNACSIVFTVLILLMLPFGSIACTQVASMMTMSLGRDKGLAFSSHLSKINPKLRVPVWSVLLNFGVMFLIGVLYLISSLAFNATIGVAAIFQQVTISVPPLLLLIRGRSEDMLPSTRTFRVPNWLGYICNAGTVLIGLVTFVFFQFPATAPVSDPTDMNYACAVEGVVGLVALGNWFFYARHRYQGPSAIELHH</sequence>
<evidence type="ECO:0000313" key="8">
    <source>
        <dbReference type="Proteomes" id="UP000034291"/>
    </source>
</evidence>
<evidence type="ECO:0000313" key="7">
    <source>
        <dbReference type="EMBL" id="KKK23362.1"/>
    </source>
</evidence>
<dbReference type="Gene3D" id="1.20.1740.10">
    <property type="entry name" value="Amino acid/polyamine transporter I"/>
    <property type="match status" value="1"/>
</dbReference>
<feature type="transmembrane region" description="Helical" evidence="6">
    <location>
        <begin position="144"/>
        <end position="169"/>
    </location>
</feature>
<feature type="transmembrane region" description="Helical" evidence="6">
    <location>
        <begin position="343"/>
        <end position="371"/>
    </location>
</feature>
<dbReference type="Pfam" id="PF13520">
    <property type="entry name" value="AA_permease_2"/>
    <property type="match status" value="1"/>
</dbReference>
<dbReference type="EMBL" id="JZBS01001281">
    <property type="protein sequence ID" value="KKK23362.1"/>
    <property type="molecule type" value="Genomic_DNA"/>
</dbReference>
<feature type="transmembrane region" description="Helical" evidence="6">
    <location>
        <begin position="181"/>
        <end position="201"/>
    </location>
</feature>
<feature type="transmembrane region" description="Helical" evidence="6">
    <location>
        <begin position="461"/>
        <end position="483"/>
    </location>
</feature>
<keyword evidence="2" id="KW-0813">Transport</keyword>
<dbReference type="AlphaFoldDB" id="A0A0F8XIF8"/>
<dbReference type="PIRSF" id="PIRSF006060">
    <property type="entry name" value="AA_transporter"/>
    <property type="match status" value="1"/>
</dbReference>
<dbReference type="PANTHER" id="PTHR45649:SF19">
    <property type="entry name" value="TRANSPORTER, PUTATIVE (EUROFUNG)-RELATED"/>
    <property type="match status" value="1"/>
</dbReference>
<comment type="subcellular location">
    <subcellularLocation>
        <location evidence="1">Membrane</location>
        <topology evidence="1">Multi-pass membrane protein</topology>
    </subcellularLocation>
</comment>
<dbReference type="GO" id="GO:0022857">
    <property type="term" value="F:transmembrane transporter activity"/>
    <property type="evidence" value="ECO:0007669"/>
    <property type="project" value="InterPro"/>
</dbReference>
<dbReference type="Proteomes" id="UP000034291">
    <property type="component" value="Unassembled WGS sequence"/>
</dbReference>
<feature type="transmembrane region" description="Helical" evidence="6">
    <location>
        <begin position="92"/>
        <end position="113"/>
    </location>
</feature>
<feature type="transmembrane region" description="Helical" evidence="6">
    <location>
        <begin position="495"/>
        <end position="515"/>
    </location>
</feature>
<dbReference type="STRING" id="308745.A0A0F8XIF8"/>
<evidence type="ECO:0000256" key="3">
    <source>
        <dbReference type="ARBA" id="ARBA00022692"/>
    </source>
</evidence>
<feature type="transmembrane region" description="Helical" evidence="6">
    <location>
        <begin position="420"/>
        <end position="441"/>
    </location>
</feature>
<keyword evidence="8" id="KW-1185">Reference proteome</keyword>
<dbReference type="InterPro" id="IPR002293">
    <property type="entry name" value="AA/rel_permease1"/>
</dbReference>
<evidence type="ECO:0000256" key="5">
    <source>
        <dbReference type="ARBA" id="ARBA00023136"/>
    </source>
</evidence>
<feature type="transmembrane region" description="Helical" evidence="6">
    <location>
        <begin position="208"/>
        <end position="231"/>
    </location>
</feature>
<feature type="transmembrane region" description="Helical" evidence="6">
    <location>
        <begin position="392"/>
        <end position="414"/>
    </location>
</feature>
<gene>
    <name evidence="7" type="ORF">ARAM_002161</name>
</gene>
<reference evidence="7 8" key="1">
    <citation type="submission" date="2015-02" db="EMBL/GenBank/DDBJ databases">
        <title>Draft Genome Sequences of Two Closely-Related Aflatoxigenic Aspergillus Species Obtained from the Cote d'Ivoire.</title>
        <authorList>
            <person name="Moore G.G."/>
            <person name="Beltz S.B."/>
            <person name="Mack B.M."/>
        </authorList>
    </citation>
    <scope>NUCLEOTIDE SEQUENCE [LARGE SCALE GENOMIC DNA]</scope>
    <source>
        <strain evidence="7 8">SRRC1468</strain>
    </source>
</reference>
<feature type="transmembrane region" description="Helical" evidence="6">
    <location>
        <begin position="290"/>
        <end position="311"/>
    </location>
</feature>
<name>A0A0F8XIF8_9EURO</name>
<evidence type="ECO:0008006" key="9">
    <source>
        <dbReference type="Google" id="ProtNLM"/>
    </source>
</evidence>
<protein>
    <recommendedName>
        <fullName evidence="9">Choline transport protein</fullName>
    </recommendedName>
</protein>
<evidence type="ECO:0000256" key="1">
    <source>
        <dbReference type="ARBA" id="ARBA00004141"/>
    </source>
</evidence>
<accession>A0A0F8XIF8</accession>
<comment type="caution">
    <text evidence="7">The sequence shown here is derived from an EMBL/GenBank/DDBJ whole genome shotgun (WGS) entry which is preliminary data.</text>
</comment>
<organism evidence="7 8">
    <name type="scientific">Aspergillus rambellii</name>
    <dbReference type="NCBI Taxonomy" id="308745"/>
    <lineage>
        <taxon>Eukaryota</taxon>
        <taxon>Fungi</taxon>
        <taxon>Dikarya</taxon>
        <taxon>Ascomycota</taxon>
        <taxon>Pezizomycotina</taxon>
        <taxon>Eurotiomycetes</taxon>
        <taxon>Eurotiomycetidae</taxon>
        <taxon>Eurotiales</taxon>
        <taxon>Aspergillaceae</taxon>
        <taxon>Aspergillus</taxon>
        <taxon>Aspergillus subgen. Nidulantes</taxon>
    </lineage>
</organism>
<evidence type="ECO:0000256" key="6">
    <source>
        <dbReference type="SAM" id="Phobius"/>
    </source>
</evidence>
<keyword evidence="5 6" id="KW-0472">Membrane</keyword>
<dbReference type="OrthoDB" id="4476201at2759"/>
<evidence type="ECO:0000256" key="2">
    <source>
        <dbReference type="ARBA" id="ARBA00022448"/>
    </source>
</evidence>
<keyword evidence="3 6" id="KW-0812">Transmembrane</keyword>
<dbReference type="GO" id="GO:0016020">
    <property type="term" value="C:membrane"/>
    <property type="evidence" value="ECO:0007669"/>
    <property type="project" value="UniProtKB-SubCell"/>
</dbReference>
<feature type="transmembrane region" description="Helical" evidence="6">
    <location>
        <begin position="256"/>
        <end position="278"/>
    </location>
</feature>
<feature type="transmembrane region" description="Helical" evidence="6">
    <location>
        <begin position="59"/>
        <end position="86"/>
    </location>
</feature>
<dbReference type="PANTHER" id="PTHR45649">
    <property type="entry name" value="AMINO-ACID PERMEASE BAT1"/>
    <property type="match status" value="1"/>
</dbReference>
<proteinExistence type="predicted"/>